<dbReference type="Proteomes" id="UP001385951">
    <property type="component" value="Unassembled WGS sequence"/>
</dbReference>
<name>A0AAW0G3H3_9APHY</name>
<gene>
    <name evidence="1" type="ORF">QCA50_012430</name>
</gene>
<organism evidence="1 2">
    <name type="scientific">Cerrena zonata</name>
    <dbReference type="NCBI Taxonomy" id="2478898"/>
    <lineage>
        <taxon>Eukaryota</taxon>
        <taxon>Fungi</taxon>
        <taxon>Dikarya</taxon>
        <taxon>Basidiomycota</taxon>
        <taxon>Agaricomycotina</taxon>
        <taxon>Agaricomycetes</taxon>
        <taxon>Polyporales</taxon>
        <taxon>Cerrenaceae</taxon>
        <taxon>Cerrena</taxon>
    </lineage>
</organism>
<reference evidence="1 2" key="1">
    <citation type="submission" date="2022-09" db="EMBL/GenBank/DDBJ databases">
        <authorList>
            <person name="Palmer J.M."/>
        </authorList>
    </citation>
    <scope>NUCLEOTIDE SEQUENCE [LARGE SCALE GENOMIC DNA]</scope>
    <source>
        <strain evidence="1 2">DSM 7382</strain>
    </source>
</reference>
<accession>A0AAW0G3H3</accession>
<evidence type="ECO:0000313" key="1">
    <source>
        <dbReference type="EMBL" id="KAK7684483.1"/>
    </source>
</evidence>
<protein>
    <submittedName>
        <fullName evidence="1">Uncharacterized protein</fullName>
    </submittedName>
</protein>
<dbReference type="AlphaFoldDB" id="A0AAW0G3H3"/>
<dbReference type="EMBL" id="JASBNA010000025">
    <property type="protein sequence ID" value="KAK7684483.1"/>
    <property type="molecule type" value="Genomic_DNA"/>
</dbReference>
<keyword evidence="2" id="KW-1185">Reference proteome</keyword>
<evidence type="ECO:0000313" key="2">
    <source>
        <dbReference type="Proteomes" id="UP001385951"/>
    </source>
</evidence>
<sequence>MTSFANSPTRYIGYVSNLAQMFKHHRLQEVQLENAQTALKQVTGCPGADVSRKFYLEKNVVKHCNPAGLQLATTPSRLGYFHSPRSLPQHPRSYL</sequence>
<proteinExistence type="predicted"/>
<comment type="caution">
    <text evidence="1">The sequence shown here is derived from an EMBL/GenBank/DDBJ whole genome shotgun (WGS) entry which is preliminary data.</text>
</comment>